<protein>
    <submittedName>
        <fullName evidence="2">CLI_3235 family bacteriocin</fullName>
    </submittedName>
</protein>
<evidence type="ECO:0000313" key="2">
    <source>
        <dbReference type="EMBL" id="QNU67325.1"/>
    </source>
</evidence>
<dbReference type="RefSeq" id="WP_137697669.1">
    <property type="nucleotide sequence ID" value="NZ_CP061336.1"/>
</dbReference>
<keyword evidence="3" id="KW-1185">Reference proteome</keyword>
<evidence type="ECO:0000313" key="3">
    <source>
        <dbReference type="Proteomes" id="UP000306409"/>
    </source>
</evidence>
<gene>
    <name evidence="2" type="ORF">EHE19_001935</name>
</gene>
<name>A0A4U7JEZ0_9FIRM</name>
<dbReference type="Proteomes" id="UP000306409">
    <property type="component" value="Chromosome"/>
</dbReference>
<dbReference type="InterPro" id="IPR023968">
    <property type="entry name" value="Bacteriocin_CLI3235"/>
</dbReference>
<evidence type="ECO:0000256" key="1">
    <source>
        <dbReference type="SAM" id="MobiDB-lite"/>
    </source>
</evidence>
<dbReference type="NCBIfam" id="TIGR04065">
    <property type="entry name" value="ocin_CLI_3235"/>
    <property type="match status" value="1"/>
</dbReference>
<reference evidence="2 3" key="1">
    <citation type="submission" date="2020-09" db="EMBL/GenBank/DDBJ databases">
        <title>Characterization and genome sequencing of Ruminiclostridium sp. nov. MA18.</title>
        <authorList>
            <person name="Rettenmaier R."/>
            <person name="Kowollik M.-L."/>
            <person name="Liebl W."/>
            <person name="Zverlov V."/>
        </authorList>
    </citation>
    <scope>NUCLEOTIDE SEQUENCE [LARGE SCALE GENOMIC DNA]</scope>
    <source>
        <strain evidence="2 3">MA18</strain>
    </source>
</reference>
<accession>A0A4U7JEZ0</accession>
<feature type="compositionally biased region" description="Low complexity" evidence="1">
    <location>
        <begin position="52"/>
        <end position="62"/>
    </location>
</feature>
<proteinExistence type="predicted"/>
<feature type="region of interest" description="Disordered" evidence="1">
    <location>
        <begin position="52"/>
        <end position="71"/>
    </location>
</feature>
<dbReference type="AlphaFoldDB" id="A0A4U7JEZ0"/>
<dbReference type="EMBL" id="CP061336">
    <property type="protein sequence ID" value="QNU67325.1"/>
    <property type="molecule type" value="Genomic_DNA"/>
</dbReference>
<dbReference type="KEGG" id="rher:EHE19_001935"/>
<sequence>MKKLGKKFHEVKETLESYSCTTTCTCYCGCNCNPTTCGGNTSAIATTGSSSIGYNSSSVSSSTRNTNWVYA</sequence>
<organism evidence="2 3">
    <name type="scientific">Ruminiclostridium herbifermentans</name>
    <dbReference type="NCBI Taxonomy" id="2488810"/>
    <lineage>
        <taxon>Bacteria</taxon>
        <taxon>Bacillati</taxon>
        <taxon>Bacillota</taxon>
        <taxon>Clostridia</taxon>
        <taxon>Eubacteriales</taxon>
        <taxon>Oscillospiraceae</taxon>
        <taxon>Ruminiclostridium</taxon>
    </lineage>
</organism>